<name>A0A2S0UJQ3_9RHOB</name>
<dbReference type="GO" id="GO:0047372">
    <property type="term" value="F:monoacylglycerol lipase activity"/>
    <property type="evidence" value="ECO:0007669"/>
    <property type="project" value="TreeGrafter"/>
</dbReference>
<evidence type="ECO:0000259" key="1">
    <source>
        <dbReference type="Pfam" id="PF00561"/>
    </source>
</evidence>
<dbReference type="SUPFAM" id="SSF53474">
    <property type="entry name" value="alpha/beta-Hydrolases"/>
    <property type="match status" value="1"/>
</dbReference>
<reference evidence="2 3" key="1">
    <citation type="submission" date="2018-04" db="EMBL/GenBank/DDBJ databases">
        <title>Genome sequencing of Gemmobacter.</title>
        <authorList>
            <person name="Yi H."/>
            <person name="Baek M.-G."/>
        </authorList>
    </citation>
    <scope>NUCLEOTIDE SEQUENCE [LARGE SCALE GENOMIC DNA]</scope>
    <source>
        <strain evidence="2 3">HYN0069</strain>
    </source>
</reference>
<dbReference type="PANTHER" id="PTHR43798">
    <property type="entry name" value="MONOACYLGLYCEROL LIPASE"/>
    <property type="match status" value="1"/>
</dbReference>
<dbReference type="PANTHER" id="PTHR43798:SF33">
    <property type="entry name" value="HYDROLASE, PUTATIVE (AFU_ORTHOLOGUE AFUA_2G14860)-RELATED"/>
    <property type="match status" value="1"/>
</dbReference>
<dbReference type="NCBIfam" id="TIGR03056">
    <property type="entry name" value="bchO_mg_che_rel"/>
    <property type="match status" value="1"/>
</dbReference>
<dbReference type="EMBL" id="CP028918">
    <property type="protein sequence ID" value="AWB48036.1"/>
    <property type="molecule type" value="Genomic_DNA"/>
</dbReference>
<keyword evidence="3" id="KW-1185">Reference proteome</keyword>
<dbReference type="InterPro" id="IPR017497">
    <property type="entry name" value="BchO"/>
</dbReference>
<feature type="domain" description="AB hydrolase-1" evidence="1">
    <location>
        <begin position="37"/>
        <end position="271"/>
    </location>
</feature>
<dbReference type="InterPro" id="IPR000073">
    <property type="entry name" value="AB_hydrolase_1"/>
</dbReference>
<gene>
    <name evidence="2" type="ORF">HYN69_05465</name>
</gene>
<sequence>MDLSRMPPDWPRRDSIRRVQSRPHDWCVIDTGPKDRPTLLMLHGAGGSGHSFRALIPLLAPHYHLIVPDLPGQGFTRPGSRSRYGLDAMAEDIATLCATMGLTPTFILGHSAGAAIALRMAQSAAVRAVIGINAALGSFEGAAGVMFPLLARALAAAPFVPHLVSKLWGNPQSVGRLLASTGSPLDATGQRQYLALVRDSAHVEGTLGMMAQWRLDGLMAALPRLQTPTLLIASTGDKAVPARVSAEAARQMPNALYSEIPGYGHLLHEEAAETVAETALPWLGQQEKLFCE</sequence>
<dbReference type="GO" id="GO:0046464">
    <property type="term" value="P:acylglycerol catabolic process"/>
    <property type="evidence" value="ECO:0007669"/>
    <property type="project" value="TreeGrafter"/>
</dbReference>
<organism evidence="2 3">
    <name type="scientific">Paragemmobacter aquarius</name>
    <dbReference type="NCBI Taxonomy" id="2169400"/>
    <lineage>
        <taxon>Bacteria</taxon>
        <taxon>Pseudomonadati</taxon>
        <taxon>Pseudomonadota</taxon>
        <taxon>Alphaproteobacteria</taxon>
        <taxon>Rhodobacterales</taxon>
        <taxon>Paracoccaceae</taxon>
        <taxon>Paragemmobacter</taxon>
    </lineage>
</organism>
<dbReference type="Proteomes" id="UP000244496">
    <property type="component" value="Chromosome"/>
</dbReference>
<accession>A0A2S0UJQ3</accession>
<dbReference type="KEGG" id="geh:HYN69_05465"/>
<dbReference type="InterPro" id="IPR029058">
    <property type="entry name" value="AB_hydrolase_fold"/>
</dbReference>
<dbReference type="Gene3D" id="3.40.50.1820">
    <property type="entry name" value="alpha/beta hydrolase"/>
    <property type="match status" value="1"/>
</dbReference>
<dbReference type="RefSeq" id="WP_108434860.1">
    <property type="nucleotide sequence ID" value="NZ_CP028918.1"/>
</dbReference>
<proteinExistence type="predicted"/>
<dbReference type="OrthoDB" id="9804723at2"/>
<dbReference type="AlphaFoldDB" id="A0A2S0UJQ3"/>
<evidence type="ECO:0000313" key="2">
    <source>
        <dbReference type="EMBL" id="AWB48036.1"/>
    </source>
</evidence>
<dbReference type="GO" id="GO:0016020">
    <property type="term" value="C:membrane"/>
    <property type="evidence" value="ECO:0007669"/>
    <property type="project" value="TreeGrafter"/>
</dbReference>
<protein>
    <submittedName>
        <fullName evidence="2">Magnesium chelatase</fullName>
    </submittedName>
</protein>
<dbReference type="Pfam" id="PF00561">
    <property type="entry name" value="Abhydrolase_1"/>
    <property type="match status" value="1"/>
</dbReference>
<evidence type="ECO:0000313" key="3">
    <source>
        <dbReference type="Proteomes" id="UP000244496"/>
    </source>
</evidence>
<dbReference type="InterPro" id="IPR050266">
    <property type="entry name" value="AB_hydrolase_sf"/>
</dbReference>
<dbReference type="PRINTS" id="PR00111">
    <property type="entry name" value="ABHYDROLASE"/>
</dbReference>